<evidence type="ECO:0000313" key="3">
    <source>
        <dbReference type="Proteomes" id="UP001529369"/>
    </source>
</evidence>
<proteinExistence type="predicted"/>
<comment type="caution">
    <text evidence="2">The sequence shown here is derived from an EMBL/GenBank/DDBJ whole genome shotgun (WGS) entry which is preliminary data.</text>
</comment>
<dbReference type="Pfam" id="PF04230">
    <property type="entry name" value="PS_pyruv_trans"/>
    <property type="match status" value="1"/>
</dbReference>
<accession>A0ABT8A009</accession>
<organism evidence="2 3">
    <name type="scientific">Paeniroseomonas aquatica</name>
    <dbReference type="NCBI Taxonomy" id="373043"/>
    <lineage>
        <taxon>Bacteria</taxon>
        <taxon>Pseudomonadati</taxon>
        <taxon>Pseudomonadota</taxon>
        <taxon>Alphaproteobacteria</taxon>
        <taxon>Acetobacterales</taxon>
        <taxon>Acetobacteraceae</taxon>
        <taxon>Paeniroseomonas</taxon>
    </lineage>
</organism>
<feature type="domain" description="Polysaccharide pyruvyl transferase" evidence="1">
    <location>
        <begin position="118"/>
        <end position="344"/>
    </location>
</feature>
<reference evidence="3" key="1">
    <citation type="journal article" date="2019" name="Int. J. Syst. Evol. Microbiol.">
        <title>The Global Catalogue of Microorganisms (GCM) 10K type strain sequencing project: providing services to taxonomists for standard genome sequencing and annotation.</title>
        <authorList>
            <consortium name="The Broad Institute Genomics Platform"/>
            <consortium name="The Broad Institute Genome Sequencing Center for Infectious Disease"/>
            <person name="Wu L."/>
            <person name="Ma J."/>
        </authorList>
    </citation>
    <scope>NUCLEOTIDE SEQUENCE [LARGE SCALE GENOMIC DNA]</scope>
    <source>
        <strain evidence="3">CECT 7131</strain>
    </source>
</reference>
<dbReference type="GO" id="GO:0016757">
    <property type="term" value="F:glycosyltransferase activity"/>
    <property type="evidence" value="ECO:0007669"/>
    <property type="project" value="UniProtKB-KW"/>
</dbReference>
<dbReference type="RefSeq" id="WP_290314794.1">
    <property type="nucleotide sequence ID" value="NZ_JAUFPN010000012.1"/>
</dbReference>
<sequence>MHLLARHQIPEANKDISAMQGVLSASAKQYLFREIKMRRPIILGGNPYIMDYHRKTAKELFDETGGNSGNLAFRFGVANQLVNPKFLSFSTPTTEIKKQGDIIILPLANQLGKHTDLAHAADRLAEINLPVIGVGLGAQTDSKDSDVVLTAGTTKWLETIAKLAPSASANIGTRGEYTKYQISRFGFESSAIVTGCPSNFINFNTDIIAQLAKGFRSRPRNVAVTAGIPFIPSLSKLEQDLADMVSVTGGAYIVQHGLQMLQIARNEFDLIPADILELCRNYIAPSKKMDEFITWCRQYAYAFYDVRAWMDFVKRFDFVVGTRFHGAMLAIQAGVPAACIAHDSRTQEMCETMGIPVCHYKDIQGGLTLGNVFDYFSFDEEKFRACRQQLCRSYISIFDAADVEITKGLRGLAI</sequence>
<dbReference type="EC" id="2.4.-.-" evidence="2"/>
<gene>
    <name evidence="2" type="ORF">QWZ14_01555</name>
</gene>
<protein>
    <submittedName>
        <fullName evidence="2">Polysaccharide pyruvyl transferase family protein</fullName>
        <ecNumber evidence="2">2.4.-.-</ecNumber>
    </submittedName>
</protein>
<dbReference type="InterPro" id="IPR007345">
    <property type="entry name" value="Polysacch_pyruvyl_Trfase"/>
</dbReference>
<evidence type="ECO:0000259" key="1">
    <source>
        <dbReference type="Pfam" id="PF04230"/>
    </source>
</evidence>
<keyword evidence="2" id="KW-0808">Transferase</keyword>
<dbReference type="Proteomes" id="UP001529369">
    <property type="component" value="Unassembled WGS sequence"/>
</dbReference>
<name>A0ABT8A009_9PROT</name>
<evidence type="ECO:0000313" key="2">
    <source>
        <dbReference type="EMBL" id="MDN3563063.1"/>
    </source>
</evidence>
<dbReference type="EMBL" id="JAUFPN010000012">
    <property type="protein sequence ID" value="MDN3563063.1"/>
    <property type="molecule type" value="Genomic_DNA"/>
</dbReference>
<keyword evidence="3" id="KW-1185">Reference proteome</keyword>
<keyword evidence="2" id="KW-0328">Glycosyltransferase</keyword>